<dbReference type="InterPro" id="IPR003806">
    <property type="entry name" value="ATP-grasp_PylC-type"/>
</dbReference>
<dbReference type="PROSITE" id="PS51160">
    <property type="entry name" value="ACYLPHOSPHATASE_3"/>
    <property type="match status" value="1"/>
</dbReference>
<dbReference type="Proteomes" id="UP000199008">
    <property type="component" value="Unassembled WGS sequence"/>
</dbReference>
<dbReference type="GO" id="GO:0005524">
    <property type="term" value="F:ATP binding"/>
    <property type="evidence" value="ECO:0007669"/>
    <property type="project" value="UniProtKB-UniRule"/>
</dbReference>
<dbReference type="InterPro" id="IPR001792">
    <property type="entry name" value="Acylphosphatase-like_dom"/>
</dbReference>
<evidence type="ECO:0000313" key="11">
    <source>
        <dbReference type="Proteomes" id="UP000199008"/>
    </source>
</evidence>
<dbReference type="SUPFAM" id="SSF54975">
    <property type="entry name" value="Acylphosphatase/BLUF domain-like"/>
    <property type="match status" value="1"/>
</dbReference>
<evidence type="ECO:0000259" key="9">
    <source>
        <dbReference type="PROSITE" id="PS51160"/>
    </source>
</evidence>
<comment type="catalytic activity">
    <reaction evidence="4 6">
        <text>an acyl phosphate + H2O = a carboxylate + phosphate + H(+)</text>
        <dbReference type="Rhea" id="RHEA:14965"/>
        <dbReference type="ChEBI" id="CHEBI:15377"/>
        <dbReference type="ChEBI" id="CHEBI:15378"/>
        <dbReference type="ChEBI" id="CHEBI:29067"/>
        <dbReference type="ChEBI" id="CHEBI:43474"/>
        <dbReference type="ChEBI" id="CHEBI:59918"/>
        <dbReference type="EC" id="3.6.1.7"/>
    </reaction>
</comment>
<evidence type="ECO:0000256" key="7">
    <source>
        <dbReference type="RuleBase" id="RU004168"/>
    </source>
</evidence>
<proteinExistence type="inferred from homology"/>
<feature type="active site" evidence="6">
    <location>
        <position position="404"/>
    </location>
</feature>
<dbReference type="Gene3D" id="3.30.470.20">
    <property type="entry name" value="ATP-grasp fold, B domain"/>
    <property type="match status" value="1"/>
</dbReference>
<dbReference type="SUPFAM" id="SSF56059">
    <property type="entry name" value="Glutathione synthetase ATP-binding domain-like"/>
    <property type="match status" value="1"/>
</dbReference>
<dbReference type="InterPro" id="IPR013651">
    <property type="entry name" value="ATP-grasp_RimK-type"/>
</dbReference>
<dbReference type="GO" id="GO:0046872">
    <property type="term" value="F:metal ion binding"/>
    <property type="evidence" value="ECO:0007669"/>
    <property type="project" value="InterPro"/>
</dbReference>
<dbReference type="InterPro" id="IPR036046">
    <property type="entry name" value="Acylphosphatase-like_dom_sf"/>
</dbReference>
<dbReference type="Pfam" id="PF00708">
    <property type="entry name" value="Acylphosphatase"/>
    <property type="match status" value="1"/>
</dbReference>
<protein>
    <recommendedName>
        <fullName evidence="3 6">acylphosphatase</fullName>
        <ecNumber evidence="2 6">3.6.1.7</ecNumber>
    </recommendedName>
</protein>
<dbReference type="STRING" id="576118.SAMN05216216_1116"/>
<dbReference type="Gene3D" id="3.30.1490.20">
    <property type="entry name" value="ATP-grasp fold, A domain"/>
    <property type="match status" value="1"/>
</dbReference>
<keyword evidence="11" id="KW-1185">Reference proteome</keyword>
<accession>A0A1G9F6I5</accession>
<feature type="domain" description="ATP-grasp" evidence="8">
    <location>
        <begin position="96"/>
        <end position="346"/>
    </location>
</feature>
<dbReference type="RefSeq" id="WP_092986183.1">
    <property type="nucleotide sequence ID" value="NZ_FNFY01000011.1"/>
</dbReference>
<dbReference type="GO" id="GO:0009432">
    <property type="term" value="P:SOS response"/>
    <property type="evidence" value="ECO:0007669"/>
    <property type="project" value="TreeGrafter"/>
</dbReference>
<keyword evidence="6" id="KW-0378">Hydrolase</keyword>
<dbReference type="GO" id="GO:0003998">
    <property type="term" value="F:acylphosphatase activity"/>
    <property type="evidence" value="ECO:0007669"/>
    <property type="project" value="UniProtKB-EC"/>
</dbReference>
<dbReference type="PROSITE" id="PS50975">
    <property type="entry name" value="ATP_GRASP"/>
    <property type="match status" value="1"/>
</dbReference>
<dbReference type="GO" id="GO:0005737">
    <property type="term" value="C:cytoplasm"/>
    <property type="evidence" value="ECO:0007669"/>
    <property type="project" value="TreeGrafter"/>
</dbReference>
<dbReference type="PROSITE" id="PS00151">
    <property type="entry name" value="ACYLPHOSPHATASE_2"/>
    <property type="match status" value="1"/>
</dbReference>
<evidence type="ECO:0000256" key="5">
    <source>
        <dbReference type="PROSITE-ProRule" id="PRU00409"/>
    </source>
</evidence>
<evidence type="ECO:0000256" key="6">
    <source>
        <dbReference type="PROSITE-ProRule" id="PRU00520"/>
    </source>
</evidence>
<evidence type="ECO:0000256" key="4">
    <source>
        <dbReference type="ARBA" id="ARBA00047645"/>
    </source>
</evidence>
<evidence type="ECO:0000259" key="8">
    <source>
        <dbReference type="PROSITE" id="PS50975"/>
    </source>
</evidence>
<comment type="similarity">
    <text evidence="1 7">Belongs to the acylphosphatase family.</text>
</comment>
<sequence>MTETYPFWLDKEMLKGVRRFNIDAYLVALEGWRRGLSLTFHEHNTPRTDLKLIGFDPIGKLFSLSSEYKSHFFYRTRGDKISNEAVDIGTDKELAKKYLKKAGVPIPEGFSFTSETPVEEVTESLFENQGPFVLKPTFGSLGKGVTTNIQTEEFFKESLEYIKATFDYTDFIAEQHIEGEDIRVYVVGDEIAAATKRTSANVTGDGTSSIEELISFKNESRKSNPHTVTRLIKIDDRMKNYLKKQNLQLSDVPDKDEIVYLKGESNISAGGDSVDVTDTIRSEVREVAIEAVKAIPGLNHAGVDMIVNEKDAVVIEINSTGSTALHTFPLYGESQNVAEKIIDYYFPETKDIDKSNVLYFDYPSILSQLRSNSIKRIEVTDAPVGEIYAKRYIISGKVQKVGYRIWSENNAIREGLHGYARNLKNGDVVVVVAGLDKYRVDNFKHLCYEGPRRAKVKNVREYVWTNRIKIGFEIK</sequence>
<dbReference type="GO" id="GO:0018169">
    <property type="term" value="F:ribosomal S6-glutamic acid ligase activity"/>
    <property type="evidence" value="ECO:0007669"/>
    <property type="project" value="TreeGrafter"/>
</dbReference>
<dbReference type="InterPro" id="IPR017968">
    <property type="entry name" value="Acylphosphatase_CS"/>
</dbReference>
<keyword evidence="10" id="KW-0436">Ligase</keyword>
<dbReference type="AlphaFoldDB" id="A0A1G9F6I5"/>
<dbReference type="PANTHER" id="PTHR21621:SF0">
    <property type="entry name" value="BETA-CITRYLGLUTAMATE SYNTHASE B-RELATED"/>
    <property type="match status" value="1"/>
</dbReference>
<dbReference type="EMBL" id="FNFY01000011">
    <property type="protein sequence ID" value="SDK84047.1"/>
    <property type="molecule type" value="Genomic_DNA"/>
</dbReference>
<dbReference type="PANTHER" id="PTHR21621">
    <property type="entry name" value="RIBOSOMAL PROTEIN S6 MODIFICATION PROTEIN"/>
    <property type="match status" value="1"/>
</dbReference>
<keyword evidence="5" id="KW-0067">ATP-binding</keyword>
<evidence type="ECO:0000256" key="1">
    <source>
        <dbReference type="ARBA" id="ARBA00005614"/>
    </source>
</evidence>
<reference evidence="11" key="1">
    <citation type="submission" date="2016-10" db="EMBL/GenBank/DDBJ databases">
        <authorList>
            <person name="Varghese N."/>
            <person name="Submissions S."/>
        </authorList>
    </citation>
    <scope>NUCLEOTIDE SEQUENCE [LARGE SCALE GENOMIC DNA]</scope>
    <source>
        <strain evidence="11">CGMCC 1.8895</strain>
    </source>
</reference>
<keyword evidence="5" id="KW-0547">Nucleotide-binding</keyword>
<organism evidence="10 11">
    <name type="scientific">Lacicoccus qingdaonensis</name>
    <dbReference type="NCBI Taxonomy" id="576118"/>
    <lineage>
        <taxon>Bacteria</taxon>
        <taxon>Bacillati</taxon>
        <taxon>Bacillota</taxon>
        <taxon>Bacilli</taxon>
        <taxon>Bacillales</taxon>
        <taxon>Salinicoccaceae</taxon>
        <taxon>Lacicoccus</taxon>
    </lineage>
</organism>
<evidence type="ECO:0000256" key="3">
    <source>
        <dbReference type="ARBA" id="ARBA00015991"/>
    </source>
</evidence>
<feature type="domain" description="Acylphosphatase-like" evidence="9">
    <location>
        <begin position="389"/>
        <end position="475"/>
    </location>
</feature>
<dbReference type="InterPro" id="IPR011761">
    <property type="entry name" value="ATP-grasp"/>
</dbReference>
<dbReference type="OrthoDB" id="9803907at2"/>
<feature type="active site" evidence="6">
    <location>
        <position position="422"/>
    </location>
</feature>
<dbReference type="Pfam" id="PF08443">
    <property type="entry name" value="RimK"/>
    <property type="match status" value="1"/>
</dbReference>
<dbReference type="EC" id="3.6.1.7" evidence="2 6"/>
<dbReference type="InterPro" id="IPR013815">
    <property type="entry name" value="ATP_grasp_subdomain_1"/>
</dbReference>
<dbReference type="Pfam" id="PF02655">
    <property type="entry name" value="ATP-grasp_3"/>
    <property type="match status" value="1"/>
</dbReference>
<gene>
    <name evidence="10" type="ORF">SAMN05216216_1116</name>
</gene>
<evidence type="ECO:0000256" key="2">
    <source>
        <dbReference type="ARBA" id="ARBA00012150"/>
    </source>
</evidence>
<dbReference type="Gene3D" id="3.30.70.100">
    <property type="match status" value="1"/>
</dbReference>
<evidence type="ECO:0000313" key="10">
    <source>
        <dbReference type="EMBL" id="SDK84047.1"/>
    </source>
</evidence>
<name>A0A1G9F6I5_9BACL</name>